<organism evidence="1 2">
    <name type="scientific">Rhabditophanes sp. KR3021</name>
    <dbReference type="NCBI Taxonomy" id="114890"/>
    <lineage>
        <taxon>Eukaryota</taxon>
        <taxon>Metazoa</taxon>
        <taxon>Ecdysozoa</taxon>
        <taxon>Nematoda</taxon>
        <taxon>Chromadorea</taxon>
        <taxon>Rhabditida</taxon>
        <taxon>Tylenchina</taxon>
        <taxon>Panagrolaimomorpha</taxon>
        <taxon>Strongyloidoidea</taxon>
        <taxon>Alloionematidae</taxon>
        <taxon>Rhabditophanes</taxon>
    </lineage>
</organism>
<dbReference type="WBParaSite" id="RSKR_0000277100.1">
    <property type="protein sequence ID" value="RSKR_0000277100.1"/>
    <property type="gene ID" value="RSKR_0000277100"/>
</dbReference>
<sequence length="637" mass="74300">MTFYTQDFNLFSNEDRQEAMVEELMQEWEKNMQEMDLAYGAFIKDNASKQEDWVNSIERSFPNDLYRLLETVRLMGILLVVFKRRDSQIETNSIQTAIVPTGFFKLGNKGGVGISLKMNDSKICFINSHLAAGVSECERRNQDYRNISGMIFPDNTALNDHDTVFWLGDLNYRLETMLQTDEVVQLCNNGGWQKLLRYDQLTKQRDSGQVFLDYKEHEDISFKPTYKFDVGTSNWDSSEKKRSPAWTDRILHWKKFDSYRVDQLDYRSIPSITISDHKPVVATYDIEVKKVDYQDSIKVRLEARKEVDRQSNDLLPSVELSNYEFVFNDVKYLQPFTQKLELVNNGHTRAKFETTLQNDSSSPDAAPSDWLTLTPSTGTIDIKHNATIHLQALIDKNMAWKLSSTKDTSLGCIIVIQLESGRHYFITVQVNYKPSCFGISINEAMARRSIQPEVVENLIIFDDEPPKLKDLHTPYEMNCLIQYLRKVGLSKIDFDLPPSDHDFCLIRDCLDDRKDFDTFMLLQKDISPFSVYTTLLRLIESYKESIIPDIFKETILSTVDTDVYLQCMRDFPKSNLNIYKELLFFIHDAMIENNDFSSQLLMFADLFFRVDDPDRKENKRPFLMFSIQKSQDSRRSR</sequence>
<dbReference type="Proteomes" id="UP000095286">
    <property type="component" value="Unplaced"/>
</dbReference>
<proteinExistence type="predicted"/>
<accession>A0AC35TNU4</accession>
<reference evidence="2" key="1">
    <citation type="submission" date="2016-11" db="UniProtKB">
        <authorList>
            <consortium name="WormBaseParasite"/>
        </authorList>
    </citation>
    <scope>IDENTIFICATION</scope>
    <source>
        <strain evidence="2">KR3021</strain>
    </source>
</reference>
<protein>
    <submittedName>
        <fullName evidence="2">IPPc domain-containing protein</fullName>
    </submittedName>
</protein>
<evidence type="ECO:0000313" key="1">
    <source>
        <dbReference type="Proteomes" id="UP000095286"/>
    </source>
</evidence>
<name>A0AC35TNU4_9BILA</name>
<evidence type="ECO:0000313" key="2">
    <source>
        <dbReference type="WBParaSite" id="RSKR_0000277100.1"/>
    </source>
</evidence>